<gene>
    <name evidence="1" type="ORF">JZ751_002204</name>
</gene>
<dbReference type="Proteomes" id="UP000824540">
    <property type="component" value="Unassembled WGS sequence"/>
</dbReference>
<protein>
    <submittedName>
        <fullName evidence="1">Uncharacterized protein</fullName>
    </submittedName>
</protein>
<accession>A0A8T2P890</accession>
<proteinExistence type="predicted"/>
<keyword evidence="2" id="KW-1185">Reference proteome</keyword>
<sequence length="84" mass="9280">MDWCSQRQIGAILKPGGGPDLQKEKRLAAIHQTSGVRSLPGEWLLHWGSKRTVSLCDGCILDSPAPLALWQWLNGRSVPLFVQC</sequence>
<dbReference type="AlphaFoldDB" id="A0A8T2P890"/>
<dbReference type="EMBL" id="JAFBMS010000011">
    <property type="protein sequence ID" value="KAG9348469.1"/>
    <property type="molecule type" value="Genomic_DNA"/>
</dbReference>
<name>A0A8T2P890_9TELE</name>
<feature type="non-terminal residue" evidence="1">
    <location>
        <position position="1"/>
    </location>
</feature>
<comment type="caution">
    <text evidence="1">The sequence shown here is derived from an EMBL/GenBank/DDBJ whole genome shotgun (WGS) entry which is preliminary data.</text>
</comment>
<evidence type="ECO:0000313" key="1">
    <source>
        <dbReference type="EMBL" id="KAG9348469.1"/>
    </source>
</evidence>
<reference evidence="1" key="1">
    <citation type="thesis" date="2021" institute="BYU ScholarsArchive" country="Provo, UT, USA">
        <title>Applications of and Algorithms for Genome Assembly and Genomic Analyses with an Emphasis on Marine Teleosts.</title>
        <authorList>
            <person name="Pickett B.D."/>
        </authorList>
    </citation>
    <scope>NUCLEOTIDE SEQUENCE</scope>
    <source>
        <strain evidence="1">HI-2016</strain>
    </source>
</reference>
<evidence type="ECO:0000313" key="2">
    <source>
        <dbReference type="Proteomes" id="UP000824540"/>
    </source>
</evidence>
<organism evidence="1 2">
    <name type="scientific">Albula glossodonta</name>
    <name type="common">roundjaw bonefish</name>
    <dbReference type="NCBI Taxonomy" id="121402"/>
    <lineage>
        <taxon>Eukaryota</taxon>
        <taxon>Metazoa</taxon>
        <taxon>Chordata</taxon>
        <taxon>Craniata</taxon>
        <taxon>Vertebrata</taxon>
        <taxon>Euteleostomi</taxon>
        <taxon>Actinopterygii</taxon>
        <taxon>Neopterygii</taxon>
        <taxon>Teleostei</taxon>
        <taxon>Albuliformes</taxon>
        <taxon>Albulidae</taxon>
        <taxon>Albula</taxon>
    </lineage>
</organism>